<dbReference type="Proteomes" id="UP000787635">
    <property type="component" value="Unassembled WGS sequence"/>
</dbReference>
<sequence>MSVPRLLLALDLALGIQALPALAQPSPPLRVTTDGPAYCRELAARLAALPATPIQRQLAAEGLALCDAGHVRTGIAKLRRALRAAQHRPG</sequence>
<keyword evidence="1" id="KW-0732">Signal</keyword>
<evidence type="ECO:0000313" key="2">
    <source>
        <dbReference type="EMBL" id="NKC31406.1"/>
    </source>
</evidence>
<evidence type="ECO:0000256" key="1">
    <source>
        <dbReference type="SAM" id="SignalP"/>
    </source>
</evidence>
<dbReference type="RefSeq" id="WP_168030349.1">
    <property type="nucleotide sequence ID" value="NZ_JAAVNE010000015.1"/>
</dbReference>
<accession>A0ABX1E2U2</accession>
<name>A0ABX1E2U2_9PROT</name>
<evidence type="ECO:0000313" key="3">
    <source>
        <dbReference type="Proteomes" id="UP000787635"/>
    </source>
</evidence>
<comment type="caution">
    <text evidence="2">The sequence shown here is derived from an EMBL/GenBank/DDBJ whole genome shotgun (WGS) entry which is preliminary data.</text>
</comment>
<feature type="chain" id="PRO_5045618028" evidence="1">
    <location>
        <begin position="24"/>
        <end position="90"/>
    </location>
</feature>
<feature type="signal peptide" evidence="1">
    <location>
        <begin position="1"/>
        <end position="23"/>
    </location>
</feature>
<gene>
    <name evidence="2" type="ORF">HEQ75_11095</name>
</gene>
<organism evidence="2 3">
    <name type="scientific">Falsiroseomonas selenitidurans</name>
    <dbReference type="NCBI Taxonomy" id="2716335"/>
    <lineage>
        <taxon>Bacteria</taxon>
        <taxon>Pseudomonadati</taxon>
        <taxon>Pseudomonadota</taxon>
        <taxon>Alphaproteobacteria</taxon>
        <taxon>Acetobacterales</taxon>
        <taxon>Roseomonadaceae</taxon>
        <taxon>Falsiroseomonas</taxon>
    </lineage>
</organism>
<dbReference type="EMBL" id="JAAVNE010000015">
    <property type="protein sequence ID" value="NKC31406.1"/>
    <property type="molecule type" value="Genomic_DNA"/>
</dbReference>
<proteinExistence type="predicted"/>
<keyword evidence="3" id="KW-1185">Reference proteome</keyword>
<reference evidence="2 3" key="1">
    <citation type="submission" date="2020-03" db="EMBL/GenBank/DDBJ databases">
        <title>Roseomonas selenitidurans sp. nov. isolated from urban soil.</title>
        <authorList>
            <person name="Liu H."/>
        </authorList>
    </citation>
    <scope>NUCLEOTIDE SEQUENCE [LARGE SCALE GENOMIC DNA]</scope>
    <source>
        <strain evidence="2 3">BU-1</strain>
    </source>
</reference>
<protein>
    <submittedName>
        <fullName evidence="2">Uncharacterized protein</fullName>
    </submittedName>
</protein>